<comment type="similarity">
    <text evidence="2 11">Belongs to the sodium:solute symporter (SSF) (TC 2.A.21) family.</text>
</comment>
<evidence type="ECO:0000313" key="14">
    <source>
        <dbReference type="Proteomes" id="UP000617628"/>
    </source>
</evidence>
<dbReference type="NCBIfam" id="TIGR00813">
    <property type="entry name" value="sss"/>
    <property type="match status" value="1"/>
</dbReference>
<feature type="transmembrane region" description="Helical" evidence="12">
    <location>
        <begin position="150"/>
        <end position="171"/>
    </location>
</feature>
<feature type="transmembrane region" description="Helical" evidence="12">
    <location>
        <begin position="224"/>
        <end position="244"/>
    </location>
</feature>
<name>A0A934VR28_9BACT</name>
<keyword evidence="7" id="KW-0915">Sodium</keyword>
<dbReference type="GO" id="GO:0006814">
    <property type="term" value="P:sodium ion transport"/>
    <property type="evidence" value="ECO:0007669"/>
    <property type="project" value="UniProtKB-KW"/>
</dbReference>
<keyword evidence="6 12" id="KW-1133">Transmembrane helix</keyword>
<dbReference type="InterPro" id="IPR038377">
    <property type="entry name" value="Na/Glc_symporter_sf"/>
</dbReference>
<proteinExistence type="inferred from homology"/>
<feature type="transmembrane region" description="Helical" evidence="12">
    <location>
        <begin position="416"/>
        <end position="433"/>
    </location>
</feature>
<keyword evidence="8" id="KW-0406">Ion transport</keyword>
<feature type="transmembrane region" description="Helical" evidence="12">
    <location>
        <begin position="256"/>
        <end position="276"/>
    </location>
</feature>
<evidence type="ECO:0000256" key="11">
    <source>
        <dbReference type="RuleBase" id="RU362091"/>
    </source>
</evidence>
<dbReference type="Proteomes" id="UP000617628">
    <property type="component" value="Unassembled WGS sequence"/>
</dbReference>
<feature type="transmembrane region" description="Helical" evidence="12">
    <location>
        <begin position="387"/>
        <end position="407"/>
    </location>
</feature>
<keyword evidence="9 12" id="KW-0472">Membrane</keyword>
<keyword evidence="10" id="KW-0739">Sodium transport</keyword>
<feature type="transmembrane region" description="Helical" evidence="12">
    <location>
        <begin position="118"/>
        <end position="138"/>
    </location>
</feature>
<dbReference type="GO" id="GO:0015293">
    <property type="term" value="F:symporter activity"/>
    <property type="evidence" value="ECO:0007669"/>
    <property type="project" value="TreeGrafter"/>
</dbReference>
<evidence type="ECO:0000256" key="7">
    <source>
        <dbReference type="ARBA" id="ARBA00023053"/>
    </source>
</evidence>
<dbReference type="RefSeq" id="WP_200357176.1">
    <property type="nucleotide sequence ID" value="NZ_JAENIL010000038.1"/>
</dbReference>
<keyword evidence="14" id="KW-1185">Reference proteome</keyword>
<feature type="transmembrane region" description="Helical" evidence="12">
    <location>
        <begin position="513"/>
        <end position="531"/>
    </location>
</feature>
<feature type="transmembrane region" description="Helical" evidence="12">
    <location>
        <begin position="6"/>
        <end position="23"/>
    </location>
</feature>
<dbReference type="PANTHER" id="PTHR42985:SF40">
    <property type="entry name" value="LD47995P-RELATED"/>
    <property type="match status" value="1"/>
</dbReference>
<dbReference type="PANTHER" id="PTHR42985">
    <property type="entry name" value="SODIUM-COUPLED MONOCARBOXYLATE TRANSPORTER"/>
    <property type="match status" value="1"/>
</dbReference>
<dbReference type="CDD" id="cd11477">
    <property type="entry name" value="SLC5sbd_u1"/>
    <property type="match status" value="1"/>
</dbReference>
<organism evidence="13 14">
    <name type="scientific">Pelagicoccus mobilis</name>
    <dbReference type="NCBI Taxonomy" id="415221"/>
    <lineage>
        <taxon>Bacteria</taxon>
        <taxon>Pseudomonadati</taxon>
        <taxon>Verrucomicrobiota</taxon>
        <taxon>Opitutia</taxon>
        <taxon>Puniceicoccales</taxon>
        <taxon>Pelagicoccaceae</taxon>
        <taxon>Pelagicoccus</taxon>
    </lineage>
</organism>
<feature type="transmembrane region" description="Helical" evidence="12">
    <location>
        <begin position="537"/>
        <end position="555"/>
    </location>
</feature>
<dbReference type="InterPro" id="IPR051163">
    <property type="entry name" value="Sodium:Solute_Symporter_SSF"/>
</dbReference>
<evidence type="ECO:0000313" key="13">
    <source>
        <dbReference type="EMBL" id="MBK1878962.1"/>
    </source>
</evidence>
<evidence type="ECO:0000256" key="12">
    <source>
        <dbReference type="SAM" id="Phobius"/>
    </source>
</evidence>
<feature type="transmembrane region" description="Helical" evidence="12">
    <location>
        <begin position="43"/>
        <end position="68"/>
    </location>
</feature>
<keyword evidence="5 12" id="KW-0812">Transmembrane</keyword>
<dbReference type="EMBL" id="JAENIL010000038">
    <property type="protein sequence ID" value="MBK1878962.1"/>
    <property type="molecule type" value="Genomic_DNA"/>
</dbReference>
<keyword evidence="4" id="KW-1003">Cell membrane</keyword>
<feature type="transmembrane region" description="Helical" evidence="12">
    <location>
        <begin position="355"/>
        <end position="375"/>
    </location>
</feature>
<evidence type="ECO:0000256" key="10">
    <source>
        <dbReference type="ARBA" id="ARBA00023201"/>
    </source>
</evidence>
<feature type="transmembrane region" description="Helical" evidence="12">
    <location>
        <begin position="74"/>
        <end position="93"/>
    </location>
</feature>
<protein>
    <submittedName>
        <fullName evidence="13">Na+:solute symporter</fullName>
    </submittedName>
</protein>
<comment type="subcellular location">
    <subcellularLocation>
        <location evidence="1">Cell membrane</location>
        <topology evidence="1">Multi-pass membrane protein</topology>
    </subcellularLocation>
</comment>
<keyword evidence="3" id="KW-0813">Transport</keyword>
<evidence type="ECO:0000256" key="6">
    <source>
        <dbReference type="ARBA" id="ARBA00022989"/>
    </source>
</evidence>
<feature type="transmembrane region" description="Helical" evidence="12">
    <location>
        <begin position="178"/>
        <end position="196"/>
    </location>
</feature>
<feature type="transmembrane region" description="Helical" evidence="12">
    <location>
        <begin position="445"/>
        <end position="464"/>
    </location>
</feature>
<evidence type="ECO:0000256" key="4">
    <source>
        <dbReference type="ARBA" id="ARBA00022475"/>
    </source>
</evidence>
<evidence type="ECO:0000256" key="8">
    <source>
        <dbReference type="ARBA" id="ARBA00023065"/>
    </source>
</evidence>
<dbReference type="Gene3D" id="1.20.1730.10">
    <property type="entry name" value="Sodium/glucose cotransporter"/>
    <property type="match status" value="1"/>
</dbReference>
<dbReference type="InterPro" id="IPR001734">
    <property type="entry name" value="Na/solute_symporter"/>
</dbReference>
<comment type="caution">
    <text evidence="13">The sequence shown here is derived from an EMBL/GenBank/DDBJ whole genome shotgun (WGS) entry which is preliminary data.</text>
</comment>
<dbReference type="PROSITE" id="PS50283">
    <property type="entry name" value="NA_SOLUT_SYMP_3"/>
    <property type="match status" value="1"/>
</dbReference>
<dbReference type="Pfam" id="PF00474">
    <property type="entry name" value="SSF"/>
    <property type="match status" value="1"/>
</dbReference>
<evidence type="ECO:0000256" key="1">
    <source>
        <dbReference type="ARBA" id="ARBA00004651"/>
    </source>
</evidence>
<evidence type="ECO:0000256" key="5">
    <source>
        <dbReference type="ARBA" id="ARBA00022692"/>
    </source>
</evidence>
<evidence type="ECO:0000256" key="9">
    <source>
        <dbReference type="ARBA" id="ARBA00023136"/>
    </source>
</evidence>
<dbReference type="AlphaFoldDB" id="A0A934VR28"/>
<dbReference type="GO" id="GO:0005886">
    <property type="term" value="C:plasma membrane"/>
    <property type="evidence" value="ECO:0007669"/>
    <property type="project" value="UniProtKB-SubCell"/>
</dbReference>
<sequence>MSSLDYIVILVFTAGVLTAGMSFSKSGKNMKTFFAGGGAVPWWINGLSLFMSFFSAGTFVAWGSLAYINGLVSISIQWTMCLAGFIIAGFIAARWRNTGVLTGAQFIKARLGAGVQKVYTYLFVAISVFTSGAFLYPVAKIVEGATGIPFEYAVVLLTVAIVLYTATGGLWAVIVTDVLQFIILTAAVIIIVPLAFDKIGGVSGFFEGAPEDFFNFTTSKYTPLFFLGFGLYNLCFIAGNWAYVQRYTSVKTAKDSRKVALLFGCLYTISPIVWMLPPMIYRIYNPGLDVAAGDANHAYMNMSKEVLPAGMLGLMVGAMIFATASSVNTTLNIVSGVFTNDIYKGIKPEASDKQLITVARVSTVVFGCLTMVLALTVDHLGGILDVIWMLAAVTGGAMYIPPLWALFSKRHTGKSVLGVTLICLTVNLIFEGLKRSGVFALSPAQVQVLGSCLPLCLMAGYEIYAMRKGKETQQYRDYEMGRKERLAAEAANIELKAEEQAEADRENKHGVKVIGIGIALTGSAIAVLGAFSDYGRLLVVSVGLLVAAIGVAVLMTNRSGVKQTQEADLILK</sequence>
<gene>
    <name evidence="13" type="ORF">JIN87_18910</name>
</gene>
<evidence type="ECO:0000256" key="2">
    <source>
        <dbReference type="ARBA" id="ARBA00006434"/>
    </source>
</evidence>
<feature type="transmembrane region" description="Helical" evidence="12">
    <location>
        <begin position="309"/>
        <end position="334"/>
    </location>
</feature>
<accession>A0A934VR28</accession>
<evidence type="ECO:0000256" key="3">
    <source>
        <dbReference type="ARBA" id="ARBA00022448"/>
    </source>
</evidence>
<reference evidence="13" key="1">
    <citation type="submission" date="2021-01" db="EMBL/GenBank/DDBJ databases">
        <title>Modified the classification status of verrucomicrobia.</title>
        <authorList>
            <person name="Feng X."/>
        </authorList>
    </citation>
    <scope>NUCLEOTIDE SEQUENCE</scope>
    <source>
        <strain evidence="13">KCTC 13126</strain>
    </source>
</reference>